<evidence type="ECO:0000256" key="4">
    <source>
        <dbReference type="ARBA" id="ARBA00022840"/>
    </source>
</evidence>
<evidence type="ECO:0000256" key="5">
    <source>
        <dbReference type="PROSITE-ProRule" id="PRU00339"/>
    </source>
</evidence>
<dbReference type="STRING" id="70996.SE18_05050"/>
<proteinExistence type="predicted"/>
<dbReference type="Gene3D" id="1.10.510.10">
    <property type="entry name" value="Transferase(Phosphotransferase) domain 1"/>
    <property type="match status" value="1"/>
</dbReference>
<protein>
    <recommendedName>
        <fullName evidence="6">Protein kinase domain-containing protein</fullName>
    </recommendedName>
</protein>
<dbReference type="InterPro" id="IPR019734">
    <property type="entry name" value="TPR_rpt"/>
</dbReference>
<evidence type="ECO:0000259" key="6">
    <source>
        <dbReference type="PROSITE" id="PS50011"/>
    </source>
</evidence>
<evidence type="ECO:0000313" key="7">
    <source>
        <dbReference type="EMBL" id="KPL90738.1"/>
    </source>
</evidence>
<organism evidence="7 8">
    <name type="scientific">Herpetosiphon geysericola</name>
    <dbReference type="NCBI Taxonomy" id="70996"/>
    <lineage>
        <taxon>Bacteria</taxon>
        <taxon>Bacillati</taxon>
        <taxon>Chloroflexota</taxon>
        <taxon>Chloroflexia</taxon>
        <taxon>Herpetosiphonales</taxon>
        <taxon>Herpetosiphonaceae</taxon>
        <taxon>Herpetosiphon</taxon>
    </lineage>
</organism>
<dbReference type="GO" id="GO:0005524">
    <property type="term" value="F:ATP binding"/>
    <property type="evidence" value="ECO:0007669"/>
    <property type="project" value="UniProtKB-KW"/>
</dbReference>
<reference evidence="7 8" key="1">
    <citation type="submission" date="2015-07" db="EMBL/GenBank/DDBJ databases">
        <title>Whole genome sequence of Herpetosiphon geysericola DSM 7119.</title>
        <authorList>
            <person name="Hemp J."/>
            <person name="Ward L.M."/>
            <person name="Pace L.A."/>
            <person name="Fischer W.W."/>
        </authorList>
    </citation>
    <scope>NUCLEOTIDE SEQUENCE [LARGE SCALE GENOMIC DNA]</scope>
    <source>
        <strain evidence="7 8">DSM 7119</strain>
    </source>
</reference>
<keyword evidence="8" id="KW-1185">Reference proteome</keyword>
<dbReference type="OrthoDB" id="9788659at2"/>
<dbReference type="PROSITE" id="PS00108">
    <property type="entry name" value="PROTEIN_KINASE_ST"/>
    <property type="match status" value="1"/>
</dbReference>
<sequence>MAILDKLLSRSDDADNLKGVEFKVGDIIDQRYLVRNVRKGFMGLVYIARDLRSEQTVAMKTFQAKFTWVDSAIANFTREAEVWMRLGSHPNVVEATRIVTIAGRPHIVMEFVPGVSLREMMRRGRLRFKHILDFAIQICWGMQYAYDRCNLIHRDLKPDNVMVTPEGIAKVTDFGLAQGASVSNKVRWGHDSQHNDSKIVTHASDLFGGSQPYMSPEQRAPGTPLGTTSDIYAMGVMLYEMMIGDLPFKAPTVAELTHLHCNVPPPTPSEVRPDLRRGCDHVILRCLAKKANDRYQSFDELEHDLQWLRKYHLGEELARPTVTISVETQAADLNAKGIVHMSLHEYSAALKCFRQATELESARATYWLNLGMCQVALLAYNDALKSYEHALTLYPTRDEEVRLHWLSGESHEYLYQLREALEDYDLALNLDKKERRAWLGRGRVYSALALPKEAFQAYEYASKLDPNDPITWRSMGYASLELNQAKQALYYFDQALKVNPRDAQAWCGKGQAFFDLRKNNDALQAYEKAYKLDANLAEAVMGMAKVRGPGAIPR</sequence>
<keyword evidence="3" id="KW-0418">Kinase</keyword>
<feature type="repeat" description="TPR" evidence="5">
    <location>
        <begin position="469"/>
        <end position="502"/>
    </location>
</feature>
<keyword evidence="5" id="KW-0802">TPR repeat</keyword>
<dbReference type="PATRIC" id="fig|70996.4.peg.2664"/>
<dbReference type="PANTHER" id="PTHR43289">
    <property type="entry name" value="MITOGEN-ACTIVATED PROTEIN KINASE KINASE KINASE 20-RELATED"/>
    <property type="match status" value="1"/>
</dbReference>
<dbReference type="Pfam" id="PF13432">
    <property type="entry name" value="TPR_16"/>
    <property type="match status" value="2"/>
</dbReference>
<dbReference type="Proteomes" id="UP000050277">
    <property type="component" value="Unassembled WGS sequence"/>
</dbReference>
<dbReference type="RefSeq" id="WP_054533334.1">
    <property type="nucleotide sequence ID" value="NZ_LGKP01000010.1"/>
</dbReference>
<dbReference type="AlphaFoldDB" id="A0A0N8GT03"/>
<keyword evidence="2" id="KW-0547">Nucleotide-binding</keyword>
<dbReference type="PANTHER" id="PTHR43289:SF34">
    <property type="entry name" value="SERINE_THREONINE-PROTEIN KINASE YBDM-RELATED"/>
    <property type="match status" value="1"/>
</dbReference>
<dbReference type="Pfam" id="PF00069">
    <property type="entry name" value="Pkinase"/>
    <property type="match status" value="1"/>
</dbReference>
<dbReference type="EMBL" id="LGKP01000010">
    <property type="protein sequence ID" value="KPL90738.1"/>
    <property type="molecule type" value="Genomic_DNA"/>
</dbReference>
<dbReference type="SUPFAM" id="SSF81901">
    <property type="entry name" value="HCP-like"/>
    <property type="match status" value="1"/>
</dbReference>
<dbReference type="GO" id="GO:0004674">
    <property type="term" value="F:protein serine/threonine kinase activity"/>
    <property type="evidence" value="ECO:0007669"/>
    <property type="project" value="TreeGrafter"/>
</dbReference>
<name>A0A0N8GT03_9CHLR</name>
<evidence type="ECO:0000313" key="8">
    <source>
        <dbReference type="Proteomes" id="UP000050277"/>
    </source>
</evidence>
<keyword evidence="4" id="KW-0067">ATP-binding</keyword>
<evidence type="ECO:0000256" key="3">
    <source>
        <dbReference type="ARBA" id="ARBA00022777"/>
    </source>
</evidence>
<dbReference type="SUPFAM" id="SSF56112">
    <property type="entry name" value="Protein kinase-like (PK-like)"/>
    <property type="match status" value="1"/>
</dbReference>
<feature type="repeat" description="TPR" evidence="5">
    <location>
        <begin position="503"/>
        <end position="536"/>
    </location>
</feature>
<comment type="caution">
    <text evidence="7">The sequence shown here is derived from an EMBL/GenBank/DDBJ whole genome shotgun (WGS) entry which is preliminary data.</text>
</comment>
<accession>A0A0N8GT03</accession>
<evidence type="ECO:0000256" key="2">
    <source>
        <dbReference type="ARBA" id="ARBA00022741"/>
    </source>
</evidence>
<dbReference type="InterPro" id="IPR011990">
    <property type="entry name" value="TPR-like_helical_dom_sf"/>
</dbReference>
<feature type="repeat" description="TPR" evidence="5">
    <location>
        <begin position="364"/>
        <end position="397"/>
    </location>
</feature>
<feature type="domain" description="Protein kinase" evidence="6">
    <location>
        <begin position="31"/>
        <end position="308"/>
    </location>
</feature>
<dbReference type="SMART" id="SM00220">
    <property type="entry name" value="S_TKc"/>
    <property type="match status" value="1"/>
</dbReference>
<dbReference type="InterPro" id="IPR011009">
    <property type="entry name" value="Kinase-like_dom_sf"/>
</dbReference>
<keyword evidence="1" id="KW-0808">Transferase</keyword>
<dbReference type="PROSITE" id="PS50005">
    <property type="entry name" value="TPR"/>
    <property type="match status" value="5"/>
</dbReference>
<feature type="repeat" description="TPR" evidence="5">
    <location>
        <begin position="435"/>
        <end position="468"/>
    </location>
</feature>
<dbReference type="CDD" id="cd14014">
    <property type="entry name" value="STKc_PknB_like"/>
    <property type="match status" value="1"/>
</dbReference>
<dbReference type="InterPro" id="IPR000719">
    <property type="entry name" value="Prot_kinase_dom"/>
</dbReference>
<dbReference type="PROSITE" id="PS50011">
    <property type="entry name" value="PROTEIN_KINASE_DOM"/>
    <property type="match status" value="1"/>
</dbReference>
<feature type="repeat" description="TPR" evidence="5">
    <location>
        <begin position="330"/>
        <end position="363"/>
    </location>
</feature>
<dbReference type="InterPro" id="IPR008271">
    <property type="entry name" value="Ser/Thr_kinase_AS"/>
</dbReference>
<gene>
    <name evidence="7" type="ORF">SE18_05050</name>
</gene>
<evidence type="ECO:0000256" key="1">
    <source>
        <dbReference type="ARBA" id="ARBA00022679"/>
    </source>
</evidence>
<dbReference type="Gene3D" id="1.25.40.10">
    <property type="entry name" value="Tetratricopeptide repeat domain"/>
    <property type="match status" value="3"/>
</dbReference>
<dbReference type="Gene3D" id="3.30.200.20">
    <property type="entry name" value="Phosphorylase Kinase, domain 1"/>
    <property type="match status" value="1"/>
</dbReference>
<dbReference type="SMART" id="SM00028">
    <property type="entry name" value="TPR"/>
    <property type="match status" value="6"/>
</dbReference>